<dbReference type="RefSeq" id="WP_254758597.1">
    <property type="nucleotide sequence ID" value="NZ_JANCLT010000004.1"/>
</dbReference>
<dbReference type="Pfam" id="PF24568">
    <property type="entry name" value="CC_PcsB"/>
    <property type="match status" value="1"/>
</dbReference>
<evidence type="ECO:0000256" key="4">
    <source>
        <dbReference type="SAM" id="SignalP"/>
    </source>
</evidence>
<dbReference type="PANTHER" id="PTHR21666">
    <property type="entry name" value="PEPTIDASE-RELATED"/>
    <property type="match status" value="1"/>
</dbReference>
<dbReference type="InterPro" id="IPR016047">
    <property type="entry name" value="M23ase_b-sheet_dom"/>
</dbReference>
<feature type="compositionally biased region" description="Low complexity" evidence="3">
    <location>
        <begin position="254"/>
        <end position="265"/>
    </location>
</feature>
<proteinExistence type="predicted"/>
<dbReference type="PANTHER" id="PTHR21666:SF270">
    <property type="entry name" value="MUREIN HYDROLASE ACTIVATOR ENVC"/>
    <property type="match status" value="1"/>
</dbReference>
<dbReference type="CDD" id="cd12797">
    <property type="entry name" value="M23_peptidase"/>
    <property type="match status" value="1"/>
</dbReference>
<name>A0AA41X8J6_9BACI</name>
<dbReference type="SUPFAM" id="SSF51261">
    <property type="entry name" value="Duplicated hybrid motif"/>
    <property type="match status" value="1"/>
</dbReference>
<dbReference type="InterPro" id="IPR050570">
    <property type="entry name" value="Cell_wall_metabolism_enzyme"/>
</dbReference>
<evidence type="ECO:0000256" key="3">
    <source>
        <dbReference type="SAM" id="MobiDB-lite"/>
    </source>
</evidence>
<dbReference type="Gene3D" id="6.10.250.3150">
    <property type="match status" value="1"/>
</dbReference>
<dbReference type="EMBL" id="JANCLT010000004">
    <property type="protein sequence ID" value="MCP8968674.1"/>
    <property type="molecule type" value="Genomic_DNA"/>
</dbReference>
<sequence>MSKQAMISIAAAGCLLIAPVLAYAESNAEKLQRIQTELQNKQQDVQQQEQTKQLLEQGISQLQQELDALGSSIAKNTQDLAAILKQKQQTETALEKQQEQAAKLQQQVDQRQKVINERLVTLQEQPHTNFIAEMLIDSRSLGDLLENLYSIRLIIDSDKKILEEQLQDQNALQQETLAITEKQLELQTYANNLQLKQQELESNKQKQAELLAAMHQQLSQTTEELASAQEAADILQAQKAAVQKEMAEEQLNTPSSSSSAAPSAQSGRFIKPAAGDYTSGFGPRWGRMHYGLDIAKPGYVSVCAAAGGTVIRAYHSATYGNVVFLSHRINGQTYTTVYAHLSSYNVATGQSVSQGQQIGVMGSTGDSTGQHLHFELHVGEWNLAKSNAVDPKPYLEP</sequence>
<feature type="coiled-coil region" evidence="2">
    <location>
        <begin position="21"/>
        <end position="114"/>
    </location>
</feature>
<feature type="chain" id="PRO_5041369644" evidence="4">
    <location>
        <begin position="25"/>
        <end position="397"/>
    </location>
</feature>
<evidence type="ECO:0000313" key="8">
    <source>
        <dbReference type="Proteomes" id="UP001156102"/>
    </source>
</evidence>
<feature type="region of interest" description="Disordered" evidence="3">
    <location>
        <begin position="245"/>
        <end position="265"/>
    </location>
</feature>
<evidence type="ECO:0000256" key="1">
    <source>
        <dbReference type="ARBA" id="ARBA00022729"/>
    </source>
</evidence>
<feature type="signal peptide" evidence="4">
    <location>
        <begin position="1"/>
        <end position="24"/>
    </location>
</feature>
<keyword evidence="8" id="KW-1185">Reference proteome</keyword>
<dbReference type="InterPro" id="IPR057309">
    <property type="entry name" value="PcsB_CC"/>
</dbReference>
<dbReference type="InterPro" id="IPR011055">
    <property type="entry name" value="Dup_hybrid_motif"/>
</dbReference>
<dbReference type="Pfam" id="PF01551">
    <property type="entry name" value="Peptidase_M23"/>
    <property type="match status" value="1"/>
</dbReference>
<keyword evidence="2" id="KW-0175">Coiled coil</keyword>
<dbReference type="Proteomes" id="UP001156102">
    <property type="component" value="Unassembled WGS sequence"/>
</dbReference>
<evidence type="ECO:0000259" key="6">
    <source>
        <dbReference type="Pfam" id="PF24568"/>
    </source>
</evidence>
<accession>A0AA41X8J6</accession>
<reference evidence="7" key="1">
    <citation type="submission" date="2022-07" db="EMBL/GenBank/DDBJ databases">
        <authorList>
            <person name="Li W.-J."/>
            <person name="Deng Q.-Q."/>
        </authorList>
    </citation>
    <scope>NUCLEOTIDE SEQUENCE</scope>
    <source>
        <strain evidence="7">SYSU M60031</strain>
    </source>
</reference>
<dbReference type="Gene3D" id="2.70.70.10">
    <property type="entry name" value="Glucose Permease (Domain IIA)"/>
    <property type="match status" value="1"/>
</dbReference>
<keyword evidence="1 4" id="KW-0732">Signal</keyword>
<feature type="domain" description="Peptidoglycan hydrolase PcsB coiled-coil" evidence="6">
    <location>
        <begin position="102"/>
        <end position="174"/>
    </location>
</feature>
<gene>
    <name evidence="7" type="ORF">NK662_09005</name>
</gene>
<dbReference type="GO" id="GO:0004222">
    <property type="term" value="F:metalloendopeptidase activity"/>
    <property type="evidence" value="ECO:0007669"/>
    <property type="project" value="TreeGrafter"/>
</dbReference>
<comment type="caution">
    <text evidence="7">The sequence shown here is derived from an EMBL/GenBank/DDBJ whole genome shotgun (WGS) entry which is preliminary data.</text>
</comment>
<evidence type="ECO:0000259" key="5">
    <source>
        <dbReference type="Pfam" id="PF01551"/>
    </source>
</evidence>
<protein>
    <submittedName>
        <fullName evidence="7">Peptidoglycan DD-metalloendopeptidase family protein</fullName>
    </submittedName>
</protein>
<dbReference type="AlphaFoldDB" id="A0AA41X8J6"/>
<feature type="domain" description="M23ase beta-sheet core" evidence="5">
    <location>
        <begin position="287"/>
        <end position="385"/>
    </location>
</feature>
<evidence type="ECO:0000313" key="7">
    <source>
        <dbReference type="EMBL" id="MCP8968674.1"/>
    </source>
</evidence>
<evidence type="ECO:0000256" key="2">
    <source>
        <dbReference type="SAM" id="Coils"/>
    </source>
</evidence>
<organism evidence="7 8">
    <name type="scientific">Ectobacillus ponti</name>
    <dbReference type="NCBI Taxonomy" id="2961894"/>
    <lineage>
        <taxon>Bacteria</taxon>
        <taxon>Bacillati</taxon>
        <taxon>Bacillota</taxon>
        <taxon>Bacilli</taxon>
        <taxon>Bacillales</taxon>
        <taxon>Bacillaceae</taxon>
        <taxon>Ectobacillus</taxon>
    </lineage>
</organism>